<dbReference type="Gene3D" id="1.20.1540.10">
    <property type="entry name" value="Rhomboid-like"/>
    <property type="match status" value="1"/>
</dbReference>
<evidence type="ECO:0000313" key="10">
    <source>
        <dbReference type="EMBL" id="OCL33269.1"/>
    </source>
</evidence>
<dbReference type="GO" id="GO:0008270">
    <property type="term" value="F:zinc ion binding"/>
    <property type="evidence" value="ECO:0007669"/>
    <property type="project" value="InterPro"/>
</dbReference>
<dbReference type="GO" id="GO:0004252">
    <property type="term" value="F:serine-type endopeptidase activity"/>
    <property type="evidence" value="ECO:0007669"/>
    <property type="project" value="InterPro"/>
</dbReference>
<dbReference type="InterPro" id="IPR022764">
    <property type="entry name" value="Peptidase_S54_rhomboid_dom"/>
</dbReference>
<evidence type="ECO:0000256" key="1">
    <source>
        <dbReference type="ARBA" id="ARBA00004141"/>
    </source>
</evidence>
<keyword evidence="6 7" id="KW-0472">Membrane</keyword>
<feature type="transmembrane region" description="Helical" evidence="7">
    <location>
        <begin position="176"/>
        <end position="195"/>
    </location>
</feature>
<feature type="transmembrane region" description="Helical" evidence="7">
    <location>
        <begin position="72"/>
        <end position="96"/>
    </location>
</feature>
<dbReference type="InterPro" id="IPR000315">
    <property type="entry name" value="Znf_B-box"/>
</dbReference>
<dbReference type="InterPro" id="IPR050925">
    <property type="entry name" value="Rhomboid_protease_S54"/>
</dbReference>
<dbReference type="Gene3D" id="3.30.160.60">
    <property type="entry name" value="Classic Zinc Finger"/>
    <property type="match status" value="1"/>
</dbReference>
<feature type="transmembrane region" description="Helical" evidence="7">
    <location>
        <begin position="229"/>
        <end position="246"/>
    </location>
</feature>
<evidence type="ECO:0000259" key="8">
    <source>
        <dbReference type="Pfam" id="PF00643"/>
    </source>
</evidence>
<evidence type="ECO:0000259" key="9">
    <source>
        <dbReference type="Pfam" id="PF01694"/>
    </source>
</evidence>
<feature type="transmembrane region" description="Helical" evidence="7">
    <location>
        <begin position="145"/>
        <end position="164"/>
    </location>
</feature>
<comment type="similarity">
    <text evidence="2">Belongs to the peptidase S54 family.</text>
</comment>
<evidence type="ECO:0000313" key="11">
    <source>
        <dbReference type="Proteomes" id="UP000093501"/>
    </source>
</evidence>
<protein>
    <submittedName>
        <fullName evidence="10">Uncharacterized protein</fullName>
    </submittedName>
</protein>
<evidence type="ECO:0000256" key="4">
    <source>
        <dbReference type="ARBA" id="ARBA00022801"/>
    </source>
</evidence>
<dbReference type="RefSeq" id="WP_068751835.1">
    <property type="nucleotide sequence ID" value="NZ_MBQD01000022.1"/>
</dbReference>
<dbReference type="Pfam" id="PF00643">
    <property type="entry name" value="zf-B_box"/>
    <property type="match status" value="1"/>
</dbReference>
<dbReference type="Proteomes" id="UP000093501">
    <property type="component" value="Unassembled WGS sequence"/>
</dbReference>
<dbReference type="PANTHER" id="PTHR43731">
    <property type="entry name" value="RHOMBOID PROTEASE"/>
    <property type="match status" value="1"/>
</dbReference>
<comment type="caution">
    <text evidence="10">The sequence shown here is derived from an EMBL/GenBank/DDBJ whole genome shotgun (WGS) entry which is preliminary data.</text>
</comment>
<keyword evidence="5 7" id="KW-1133">Transmembrane helix</keyword>
<evidence type="ECO:0000256" key="3">
    <source>
        <dbReference type="ARBA" id="ARBA00022692"/>
    </source>
</evidence>
<reference evidence="11" key="1">
    <citation type="submission" date="2016-07" db="EMBL/GenBank/DDBJ databases">
        <authorList>
            <person name="Florea S."/>
            <person name="Webb J.S."/>
            <person name="Jaromczyk J."/>
            <person name="Schardl C.L."/>
        </authorList>
    </citation>
    <scope>NUCLEOTIDE SEQUENCE [LARGE SCALE GENOMIC DNA]</scope>
    <source>
        <strain evidence="11">IPBSL-7</strain>
    </source>
</reference>
<evidence type="ECO:0000256" key="6">
    <source>
        <dbReference type="ARBA" id="ARBA00023136"/>
    </source>
</evidence>
<feature type="domain" description="Peptidase S54 rhomboid" evidence="9">
    <location>
        <begin position="136"/>
        <end position="266"/>
    </location>
</feature>
<feature type="transmembrane region" description="Helical" evidence="7">
    <location>
        <begin position="201"/>
        <end position="220"/>
    </location>
</feature>
<keyword evidence="3 7" id="KW-0812">Transmembrane</keyword>
<proteinExistence type="inferred from homology"/>
<dbReference type="EMBL" id="MBQD01000022">
    <property type="protein sequence ID" value="OCL33269.1"/>
    <property type="molecule type" value="Genomic_DNA"/>
</dbReference>
<dbReference type="Pfam" id="PF01694">
    <property type="entry name" value="Rhomboid"/>
    <property type="match status" value="1"/>
</dbReference>
<accession>A0A1C0AKZ9</accession>
<sequence length="300" mass="31581">MEEAPPTCYRHPDQPTRITCQRCERPICPSCMVPGAVGFQCPECVSQGHRETRQLLLPYGGTRVGNPKATSVALIAINALVWVAVLLTGGAFGTLYNLLALVPEGLCPVGDRVLLTGPAGCAAEGYSWLPGVATGAPWQVLTSGFTHAAAWHLGFNMLVLWLLGPTIEQVLGRARYLAVYLVALLGGSAGVMLLSQPYSSSVGASGAIYGLMGALLLIAIRHKGDVRGILFWLGLNVVLSFTWSGISWEGHLGGLAGGMAAAAIIMYLPKGRRGLQWPLVALLAAVFVAVIVARAMQLAP</sequence>
<organism evidence="10 11">
    <name type="scientific">Tessaracoccus lapidicaptus</name>
    <dbReference type="NCBI Taxonomy" id="1427523"/>
    <lineage>
        <taxon>Bacteria</taxon>
        <taxon>Bacillati</taxon>
        <taxon>Actinomycetota</taxon>
        <taxon>Actinomycetes</taxon>
        <taxon>Propionibacteriales</taxon>
        <taxon>Propionibacteriaceae</taxon>
        <taxon>Tessaracoccus</taxon>
    </lineage>
</organism>
<gene>
    <name evidence="10" type="ORF">BCR15_05400</name>
</gene>
<comment type="subcellular location">
    <subcellularLocation>
        <location evidence="1">Membrane</location>
        <topology evidence="1">Multi-pass membrane protein</topology>
    </subcellularLocation>
</comment>
<keyword evidence="4" id="KW-0378">Hydrolase</keyword>
<feature type="transmembrane region" description="Helical" evidence="7">
    <location>
        <begin position="252"/>
        <end position="268"/>
    </location>
</feature>
<keyword evidence="11" id="KW-1185">Reference proteome</keyword>
<dbReference type="GO" id="GO:0016020">
    <property type="term" value="C:membrane"/>
    <property type="evidence" value="ECO:0007669"/>
    <property type="project" value="UniProtKB-SubCell"/>
</dbReference>
<dbReference type="InterPro" id="IPR035952">
    <property type="entry name" value="Rhomboid-like_sf"/>
</dbReference>
<feature type="transmembrane region" description="Helical" evidence="7">
    <location>
        <begin position="275"/>
        <end position="296"/>
    </location>
</feature>
<dbReference type="SUPFAM" id="SSF144091">
    <property type="entry name" value="Rhomboid-like"/>
    <property type="match status" value="1"/>
</dbReference>
<evidence type="ECO:0000256" key="5">
    <source>
        <dbReference type="ARBA" id="ARBA00022989"/>
    </source>
</evidence>
<evidence type="ECO:0000256" key="7">
    <source>
        <dbReference type="SAM" id="Phobius"/>
    </source>
</evidence>
<name>A0A1C0AKZ9_9ACTN</name>
<evidence type="ECO:0000256" key="2">
    <source>
        <dbReference type="ARBA" id="ARBA00009045"/>
    </source>
</evidence>
<feature type="domain" description="B box-type" evidence="8">
    <location>
        <begin position="6"/>
        <end position="33"/>
    </location>
</feature>
<dbReference type="AlphaFoldDB" id="A0A1C0AKZ9"/>
<dbReference type="PANTHER" id="PTHR43731:SF14">
    <property type="entry name" value="PRESENILIN-ASSOCIATED RHOMBOID-LIKE PROTEIN, MITOCHONDRIAL"/>
    <property type="match status" value="1"/>
</dbReference>